<name>A0A388T7E2_TERA1</name>
<organism evidence="1 2">
    <name type="scientific">Termititenax aidoneus</name>
    <dbReference type="NCBI Taxonomy" id="2218524"/>
    <lineage>
        <taxon>Bacteria</taxon>
        <taxon>Bacillati</taxon>
        <taxon>Candidatus Margulisiibacteriota</taxon>
        <taxon>Candidatus Termititenacia</taxon>
        <taxon>Candidatus Termititenacales</taxon>
        <taxon>Candidatus Termititenacaceae</taxon>
        <taxon>Candidatus Termititenax</taxon>
    </lineage>
</organism>
<gene>
    <name evidence="1" type="ORF">NO1_0077</name>
</gene>
<reference evidence="1 2" key="1">
    <citation type="journal article" date="2019" name="ISME J.">
        <title>Genome analyses of uncultured TG2/ZB3 bacteria in 'Margulisbacteria' specifically attached to ectosymbiotic spirochetes of protists in the termite gut.</title>
        <authorList>
            <person name="Utami Y.D."/>
            <person name="Kuwahara H."/>
            <person name="Igai K."/>
            <person name="Murakami T."/>
            <person name="Sugaya K."/>
            <person name="Morikawa T."/>
            <person name="Nagura Y."/>
            <person name="Yuki M."/>
            <person name="Deevong P."/>
            <person name="Inoue T."/>
            <person name="Kihara K."/>
            <person name="Lo N."/>
            <person name="Yamada A."/>
            <person name="Ohkuma M."/>
            <person name="Hongoh Y."/>
        </authorList>
    </citation>
    <scope>NUCLEOTIDE SEQUENCE [LARGE SCALE GENOMIC DNA]</scope>
    <source>
        <strain evidence="1">NkOx7-01</strain>
    </source>
</reference>
<dbReference type="Proteomes" id="UP000269352">
    <property type="component" value="Unassembled WGS sequence"/>
</dbReference>
<proteinExistence type="predicted"/>
<dbReference type="AlphaFoldDB" id="A0A388T7E2"/>
<sequence length="68" mass="7723">MKVTAIIPDSLVNEVKNYSSSATITEAITLALKDWLALYHIKALNQKIQKNPLIIKNGAKIRRLNRMF</sequence>
<protein>
    <recommendedName>
        <fullName evidence="3">DUF2191 domain-containing protein</fullName>
    </recommendedName>
</protein>
<evidence type="ECO:0000313" key="1">
    <source>
        <dbReference type="EMBL" id="GBR72567.1"/>
    </source>
</evidence>
<dbReference type="EMBL" id="BGZN01000001">
    <property type="protein sequence ID" value="GBR72567.1"/>
    <property type="molecule type" value="Genomic_DNA"/>
</dbReference>
<accession>A0A388T7E2</accession>
<evidence type="ECO:0000313" key="2">
    <source>
        <dbReference type="Proteomes" id="UP000269352"/>
    </source>
</evidence>
<keyword evidence="2" id="KW-1185">Reference proteome</keyword>
<comment type="caution">
    <text evidence="1">The sequence shown here is derived from an EMBL/GenBank/DDBJ whole genome shotgun (WGS) entry which is preliminary data.</text>
</comment>
<evidence type="ECO:0008006" key="3">
    <source>
        <dbReference type="Google" id="ProtNLM"/>
    </source>
</evidence>